<name>A0ABY5W6Z1_9ACTN</name>
<sequence length="177" mass="20070">MTTRLTPRDFDDAFRYFRRDAFRLEAQPVYTVDVEREAFDDFLRGEPRPATEYGFYATWLDKVREVTAAGRRLDRVRIVETPPTDYQAFELHMARYNIAAGETLRTIPRPAAVEAGLPADTDWWLFDSEAVAVMRFTDGGTPLGGTILTDPAIVSRYCTWRDLAVHHSAPFTSSAAA</sequence>
<evidence type="ECO:0000259" key="1">
    <source>
        <dbReference type="Pfam" id="PF21806"/>
    </source>
</evidence>
<protein>
    <recommendedName>
        <fullName evidence="1">DUF6879 domain-containing protein</fullName>
    </recommendedName>
</protein>
<dbReference type="Pfam" id="PF21806">
    <property type="entry name" value="DUF6879"/>
    <property type="match status" value="1"/>
</dbReference>
<accession>A0ABY5W6Z1</accession>
<feature type="domain" description="DUF6879" evidence="1">
    <location>
        <begin position="9"/>
        <end position="172"/>
    </location>
</feature>
<evidence type="ECO:0000313" key="3">
    <source>
        <dbReference type="Proteomes" id="UP001059617"/>
    </source>
</evidence>
<dbReference type="InterPro" id="IPR049244">
    <property type="entry name" value="DUF6879"/>
</dbReference>
<reference evidence="2" key="2">
    <citation type="submission" date="2022-09" db="EMBL/GenBank/DDBJ databases">
        <title>Biosynthetic gene clusters of Dactylosporangioum fulvum.</title>
        <authorList>
            <person name="Caradec T."/>
        </authorList>
    </citation>
    <scope>NUCLEOTIDE SEQUENCE</scope>
    <source>
        <strain evidence="2">NRRL B-16292</strain>
    </source>
</reference>
<gene>
    <name evidence="2" type="ORF">Dfulv_16960</name>
</gene>
<proteinExistence type="predicted"/>
<dbReference type="RefSeq" id="WP_259864151.1">
    <property type="nucleotide sequence ID" value="NZ_CP073720.1"/>
</dbReference>
<dbReference type="Proteomes" id="UP001059617">
    <property type="component" value="Chromosome"/>
</dbReference>
<evidence type="ECO:0000313" key="2">
    <source>
        <dbReference type="EMBL" id="UWP85838.1"/>
    </source>
</evidence>
<keyword evidence="3" id="KW-1185">Reference proteome</keyword>
<dbReference type="EMBL" id="CP073720">
    <property type="protein sequence ID" value="UWP85838.1"/>
    <property type="molecule type" value="Genomic_DNA"/>
</dbReference>
<organism evidence="2 3">
    <name type="scientific">Dactylosporangium fulvum</name>
    <dbReference type="NCBI Taxonomy" id="53359"/>
    <lineage>
        <taxon>Bacteria</taxon>
        <taxon>Bacillati</taxon>
        <taxon>Actinomycetota</taxon>
        <taxon>Actinomycetes</taxon>
        <taxon>Micromonosporales</taxon>
        <taxon>Micromonosporaceae</taxon>
        <taxon>Dactylosporangium</taxon>
    </lineage>
</organism>
<reference evidence="2" key="1">
    <citation type="submission" date="2021-04" db="EMBL/GenBank/DDBJ databases">
        <authorList>
            <person name="Hartkoorn R.C."/>
            <person name="Beaudoing E."/>
            <person name="Hot D."/>
        </authorList>
    </citation>
    <scope>NUCLEOTIDE SEQUENCE</scope>
    <source>
        <strain evidence="2">NRRL B-16292</strain>
    </source>
</reference>